<feature type="transmembrane region" description="Helical" evidence="1">
    <location>
        <begin position="101"/>
        <end position="122"/>
    </location>
</feature>
<dbReference type="InterPro" id="IPR055385">
    <property type="entry name" value="GpJ_HDII-ins2"/>
</dbReference>
<evidence type="ECO:0000313" key="4">
    <source>
        <dbReference type="EMBL" id="CAB4121530.1"/>
    </source>
</evidence>
<keyword evidence="1" id="KW-0472">Membrane</keyword>
<feature type="domain" description="Tip attachment protein J" evidence="2">
    <location>
        <begin position="533"/>
        <end position="685"/>
    </location>
</feature>
<dbReference type="PANTHER" id="PTHR36251:SF2">
    <property type="entry name" value="GIFSY-2 PROPHAGE HOST SPECIFICITY PROTEIN J, PHAGE LAMBDA"/>
    <property type="match status" value="1"/>
</dbReference>
<dbReference type="InterPro" id="IPR032876">
    <property type="entry name" value="J_dom"/>
</dbReference>
<dbReference type="EMBL" id="LR796151">
    <property type="protein sequence ID" value="CAB4121530.1"/>
    <property type="molecule type" value="Genomic_DNA"/>
</dbReference>
<sequence length="1220" mass="130982">MEVVNQAAQNDCNVIWHPHPILPSAGRKSHQCVIEQGSTVREVLIHAGIDTKQPIFINLDDRLLTVEEWDLICPNPGQIINVQATVMGGGGGGGGSNPLQIVALVAIVILSVYTAGAVGAVYGAAWGAAAGAAVSIAGSMIVNAVFAATNPSTSMSGSSGVYAAASPTYSLSGGSNRSRPYESMPVIFGANRFFPDLASKPFLEYQGEDQYLYQIFHLGLSSALFTDWKIGTTLVSDFQEAIWNYPDANGKIGAFPGNVDSIPGGDLPNSVGWVSRTTSANTYKIGIDIEGVLYYANQSGGLDNTSVQLRIQYRPVGTTTWLDPTTVIAQGSGFATGNYQTVTYWVDGYEDDNGDWVDAGYQTSTQWVAGVGGTIIVSGSTQTPRRATLFINVASGTYEVRVIRDTGDSSDARLQNKTSWSTLRSYQLDTANYVGQNRRGLSIRATSQLNGTISQLSVVASANANYWNGSSWVSGATSNPAYWFMDFAKGHRDSSGKLLYGIGLSDSQIDLSALSSWASFCAAENLTFNAVLDGQQTAADILSSIARCGFASPTWASGKLGVIWDARNASPVAAFGMSNIIRNSFQVSYITEQLAEEIVVRYVNPDKDWVQDEVRVLVPGVATPSRSSTIDLLGCTNTAMAGKFANYFAAQQYYRTRRIQWDCDFEGFVCQRGDVVLLSHDLTQWGYSGRIISHSGNTLTLDREVPRSGTTDYLMLKKPDGTMTTYSVTSGSGNSSVLTLTSTPSIDSSALDMDHIWFFSPLPTPGKKVKILSVQPSSESLVTIIATDEDPAFYAAWDGSWTAPTTSTLLLNSVPVISNITFKESLYRKYTGIYSRVSVAFNVSGSYDRSAVRWRINEGSWSTGQTQSSSFDFDTAEIGLLEIQITPISITTAGNPVNATTPIYGVSLPPANVQTFTIANNNVAWGAVDDIDVVGYEIRWNSAGDLDWNAAQPLHAGFLTVSPWALPYTISGGTLLIKAVDIVGNRSSAPASIVLPSSTIYSGNVFESQVFDATGWPGDITGGVMTPGGLVANALDPDFWPADTDQFWQGDTDQFWVYGYSDLTYVCRWTPSDIGRTVNITLFADFVGTGGIQYRRAGTNNAWMHWPGSIVAESGGYEFKITVSGGKTQGRINAFSVFSSTNPTILYFNDLVISNTTGTRLPIGSGWHGILGLKLTVQSDGNGGSYALTVDKSLSGPLIKCYNPSGTQVQGLIDAEVRVY</sequence>
<feature type="domain" description="Tip attachment protein J HDII-ins2" evidence="3">
    <location>
        <begin position="267"/>
        <end position="426"/>
    </location>
</feature>
<dbReference type="Pfam" id="PF13550">
    <property type="entry name" value="Phage-tail_3"/>
    <property type="match status" value="1"/>
</dbReference>
<dbReference type="NCBIfam" id="NF040662">
    <property type="entry name" value="attach_TipJ_rel"/>
    <property type="match status" value="1"/>
</dbReference>
<protein>
    <submittedName>
        <fullName evidence="4">Tip attachment protein J</fullName>
    </submittedName>
</protein>
<dbReference type="PANTHER" id="PTHR36251">
    <property type="entry name" value="FELS-1 PROPHAGE HOST SPECIFICITY PROTEIN-RELATED"/>
    <property type="match status" value="1"/>
</dbReference>
<organism evidence="4">
    <name type="scientific">uncultured Caudovirales phage</name>
    <dbReference type="NCBI Taxonomy" id="2100421"/>
    <lineage>
        <taxon>Viruses</taxon>
        <taxon>Duplodnaviria</taxon>
        <taxon>Heunggongvirae</taxon>
        <taxon>Uroviricota</taxon>
        <taxon>Caudoviricetes</taxon>
        <taxon>Peduoviridae</taxon>
        <taxon>Maltschvirus</taxon>
        <taxon>Maltschvirus maltsch</taxon>
    </lineage>
</organism>
<keyword evidence="1" id="KW-1133">Transmembrane helix</keyword>
<proteinExistence type="predicted"/>
<feature type="transmembrane region" description="Helical" evidence="1">
    <location>
        <begin position="129"/>
        <end position="149"/>
    </location>
</feature>
<dbReference type="Pfam" id="PF24801">
    <property type="entry name" value="FNIII-A_GpJ"/>
    <property type="match status" value="1"/>
</dbReference>
<accession>A0A6J5KN23</accession>
<evidence type="ECO:0000256" key="1">
    <source>
        <dbReference type="SAM" id="Phobius"/>
    </source>
</evidence>
<dbReference type="InterPro" id="IPR053171">
    <property type="entry name" value="Viral_Tip_Attach_Protein"/>
</dbReference>
<gene>
    <name evidence="4" type="ORF">UFOVP14_22</name>
</gene>
<keyword evidence="1" id="KW-0812">Transmembrane</keyword>
<evidence type="ECO:0000259" key="3">
    <source>
        <dbReference type="Pfam" id="PF24801"/>
    </source>
</evidence>
<evidence type="ECO:0000259" key="2">
    <source>
        <dbReference type="Pfam" id="PF13550"/>
    </source>
</evidence>
<reference evidence="4" key="1">
    <citation type="submission" date="2020-04" db="EMBL/GenBank/DDBJ databases">
        <authorList>
            <person name="Chiriac C."/>
            <person name="Salcher M."/>
            <person name="Ghai R."/>
            <person name="Kavagutti S V."/>
        </authorList>
    </citation>
    <scope>NUCLEOTIDE SEQUENCE</scope>
</reference>
<name>A0A6J5KN23_9CAUD</name>